<evidence type="ECO:0000313" key="2">
    <source>
        <dbReference type="EMBL" id="EME01021.1"/>
    </source>
</evidence>
<evidence type="ECO:0000313" key="3">
    <source>
        <dbReference type="Proteomes" id="UP000011700"/>
    </source>
</evidence>
<organism evidence="2 3">
    <name type="scientific">Stutzerimonas stutzeri NF13</name>
    <dbReference type="NCBI Taxonomy" id="1212548"/>
    <lineage>
        <taxon>Bacteria</taxon>
        <taxon>Pseudomonadati</taxon>
        <taxon>Pseudomonadota</taxon>
        <taxon>Gammaproteobacteria</taxon>
        <taxon>Pseudomonadales</taxon>
        <taxon>Pseudomonadaceae</taxon>
        <taxon>Stutzerimonas</taxon>
    </lineage>
</organism>
<feature type="compositionally biased region" description="Basic and acidic residues" evidence="1">
    <location>
        <begin position="199"/>
        <end position="210"/>
    </location>
</feature>
<evidence type="ECO:0008006" key="4">
    <source>
        <dbReference type="Google" id="ProtNLM"/>
    </source>
</evidence>
<accession>M2TUL2</accession>
<name>M2TUL2_STUST</name>
<dbReference type="eggNOG" id="COG3861">
    <property type="taxonomic scope" value="Bacteria"/>
</dbReference>
<dbReference type="PATRIC" id="fig|1212548.4.peg.1125"/>
<proteinExistence type="predicted"/>
<protein>
    <recommendedName>
        <fullName evidence="4">General stress protein 17M-like domain-containing protein</fullName>
    </recommendedName>
</protein>
<dbReference type="EMBL" id="AOBS01000034">
    <property type="protein sequence ID" value="EME01021.1"/>
    <property type="molecule type" value="Genomic_DNA"/>
</dbReference>
<reference evidence="2 3" key="1">
    <citation type="journal article" date="2013" name="Genome Announc.">
        <title>Draft Genome of Pseudomonas stutzeri Strain NF13, a Nitrogen Fixer Isolated from the Galapagos Rift Hydrothermal Vent.</title>
        <authorList>
            <person name="Pena A."/>
            <person name="Busquets A."/>
            <person name="Gomila M."/>
            <person name="Mayol J."/>
            <person name="Bosch R."/>
            <person name="Nogales B."/>
            <person name="Garcia-Valdes E."/>
            <person name="Bennasar A."/>
            <person name="Lalucat J."/>
        </authorList>
    </citation>
    <scope>NUCLEOTIDE SEQUENCE [LARGE SCALE GENOMIC DNA]</scope>
    <source>
        <strain evidence="2 3">NF13</strain>
    </source>
</reference>
<comment type="caution">
    <text evidence="2">The sequence shown here is derived from an EMBL/GenBank/DDBJ whole genome shotgun (WGS) entry which is preliminary data.</text>
</comment>
<feature type="compositionally biased region" description="Polar residues" evidence="1">
    <location>
        <begin position="156"/>
        <end position="165"/>
    </location>
</feature>
<evidence type="ECO:0000256" key="1">
    <source>
        <dbReference type="SAM" id="MobiDB-lite"/>
    </source>
</evidence>
<dbReference type="AlphaFoldDB" id="M2TUL2"/>
<sequence>MRRPLSVQMHASAVTLHMKGEVMTQILIAAFDRYAEAERVKAELVSEGVSSDDIQISASINSDAVDSSRVEVIGEEPDKDATVADKIGSFFHKVFGDESSQHAGRYPEAARRGSTIVTVTLEDDSRVSAVEHVMVRNGAIDIDERSATWGDGATPVTASTETLTTGYPDATSISVDERELDGSATPDRGADFGSIPGRAENEKAARRDNTAGRVRIIPR</sequence>
<feature type="region of interest" description="Disordered" evidence="1">
    <location>
        <begin position="147"/>
        <end position="219"/>
    </location>
</feature>
<gene>
    <name evidence="2" type="ORF">B381_05916</name>
</gene>
<dbReference type="Proteomes" id="UP000011700">
    <property type="component" value="Unassembled WGS sequence"/>
</dbReference>